<dbReference type="EMBL" id="CM056742">
    <property type="protein sequence ID" value="KAJ8679714.1"/>
    <property type="molecule type" value="Genomic_DNA"/>
</dbReference>
<protein>
    <submittedName>
        <fullName evidence="1">Uncharacterized protein</fullName>
    </submittedName>
</protein>
<evidence type="ECO:0000313" key="2">
    <source>
        <dbReference type="Proteomes" id="UP001239111"/>
    </source>
</evidence>
<organism evidence="1 2">
    <name type="scientific">Eretmocerus hayati</name>
    <dbReference type="NCBI Taxonomy" id="131215"/>
    <lineage>
        <taxon>Eukaryota</taxon>
        <taxon>Metazoa</taxon>
        <taxon>Ecdysozoa</taxon>
        <taxon>Arthropoda</taxon>
        <taxon>Hexapoda</taxon>
        <taxon>Insecta</taxon>
        <taxon>Pterygota</taxon>
        <taxon>Neoptera</taxon>
        <taxon>Endopterygota</taxon>
        <taxon>Hymenoptera</taxon>
        <taxon>Apocrita</taxon>
        <taxon>Proctotrupomorpha</taxon>
        <taxon>Chalcidoidea</taxon>
        <taxon>Aphelinidae</taxon>
        <taxon>Aphelininae</taxon>
        <taxon>Eretmocerus</taxon>
    </lineage>
</organism>
<accession>A0ACC2PAV7</accession>
<sequence length="1031" mass="113403">MRLFKRRSLDQSPELVSATPISQDVQSTATATSTSNCTVMPPPASTRTPKAVQRQPRTPPSSNTLRRTVNSPNNKQQRETRPNSAPFTPTQLPKKLESQPKLKSTPLSFSAKSLSSLGKKVGEKWHQLKRADSSELLSSAKKVAKKNDDPSTTPTSSPDLSKTKRVGRIESLRNLFRSTSSSSLSGATSRSNSKNRPSAGDEQLERGDSDSGHQLEKSLSEGMLQPLTRPRAELERKRLELLRDIQEMERQNRLFEFILSDEKTIATNEGCNIARRVIQETDSTIMRRRQLRQTDAELMRHRQRTISDGSDLSGRRSNRTSASSNELRAPALIADPFDEEHGLESDLALDPRRESVRSCELKGLEDLMSALKLGGGDESGYDTESTRNGADSPDSGASVSIATAPTTNGSVALVDCEGIDLSIMPLDSPDKQQRQVPPRKKRLRSEGISEESELREHLISPSERHQDDTTLVAEDDNHNDTGRTETTILAVTQEVVPSPPVKKQQEPKSLRQKLSFRTQRKAPQQRTPEKKRPAPEVPPRSASRVQSEKNPLLRTCSKAGNRRLSNASVLNLLDNASSPCKDSPPQGKLPLSTKTPPRPRYYNPKRSHAELEADEAENSPMATSSPVESTPAKNKLRRPIFDRTSVTRCASSSRGSPLVRRELKTMKLRVERAGELGLSVHRCEAARPYYVVSAMDEQGEAAKSKQFRIGDEVVRVCGRRLRGMSLAEARQALRYCHGDVELQIAREPNFYFGKEPGDTWEIPKTDEIEQQKIMSSKSEAEVWGPMTLKPGSPVRFQFEEESMTTAVSTETTVVSPVEKTIQPEVDCVAEEMISASQSTVAEDEEKDTDMADDEAEECEGVGAVTKDGRTLSAVQMECFPSPAVISVDEPKPTSGMLKFQVRRRSNTVSSDQGGIRRRAASMSMDILTIELDKGVKQALGFTIVGGVDSPNGAMGIYVKSVLPGGQAAEQGSLRAKDEVLAVNGQSLEGLTHAEAVQLIKTSKKGKLVLHVARRDPSACGRQRLISSRSGL</sequence>
<keyword evidence="2" id="KW-1185">Reference proteome</keyword>
<dbReference type="Proteomes" id="UP001239111">
    <property type="component" value="Chromosome 2"/>
</dbReference>
<name>A0ACC2PAV7_9HYME</name>
<comment type="caution">
    <text evidence="1">The sequence shown here is derived from an EMBL/GenBank/DDBJ whole genome shotgun (WGS) entry which is preliminary data.</text>
</comment>
<proteinExistence type="predicted"/>
<evidence type="ECO:0000313" key="1">
    <source>
        <dbReference type="EMBL" id="KAJ8679714.1"/>
    </source>
</evidence>
<gene>
    <name evidence="1" type="ORF">QAD02_015501</name>
</gene>
<reference evidence="1" key="1">
    <citation type="submission" date="2023-04" db="EMBL/GenBank/DDBJ databases">
        <title>A chromosome-level genome assembly of the parasitoid wasp Eretmocerus hayati.</title>
        <authorList>
            <person name="Zhong Y."/>
            <person name="Liu S."/>
            <person name="Liu Y."/>
        </authorList>
    </citation>
    <scope>NUCLEOTIDE SEQUENCE</scope>
    <source>
        <strain evidence="1">ZJU_SS_LIU_2023</strain>
    </source>
</reference>